<evidence type="ECO:0000313" key="2">
    <source>
        <dbReference type="EMBL" id="KWV88353.1"/>
    </source>
</evidence>
<protein>
    <submittedName>
        <fullName evidence="2">Uncharacterized protein</fullName>
    </submittedName>
</protein>
<reference evidence="2 3" key="1">
    <citation type="submission" date="2015-05" db="EMBL/GenBank/DDBJ databases">
        <title>A genomic and transcriptomic approach to investigate the blue pigment phenotype in Pseudomonas fluorescens.</title>
        <authorList>
            <person name="Andreani N.A."/>
            <person name="Cardazzo B."/>
        </authorList>
    </citation>
    <scope>NUCLEOTIDE SEQUENCE [LARGE SCALE GENOMIC DNA]</scope>
    <source>
        <strain evidence="2 3">Ps_22</strain>
    </source>
</reference>
<evidence type="ECO:0000256" key="1">
    <source>
        <dbReference type="SAM" id="MobiDB-lite"/>
    </source>
</evidence>
<comment type="caution">
    <text evidence="2">The sequence shown here is derived from an EMBL/GenBank/DDBJ whole genome shotgun (WGS) entry which is preliminary data.</text>
</comment>
<accession>A0A109LIU0</accession>
<feature type="region of interest" description="Disordered" evidence="1">
    <location>
        <begin position="180"/>
        <end position="221"/>
    </location>
</feature>
<feature type="region of interest" description="Disordered" evidence="1">
    <location>
        <begin position="248"/>
        <end position="272"/>
    </location>
</feature>
<feature type="region of interest" description="Disordered" evidence="1">
    <location>
        <begin position="67"/>
        <end position="106"/>
    </location>
</feature>
<feature type="compositionally biased region" description="Basic and acidic residues" evidence="1">
    <location>
        <begin position="186"/>
        <end position="196"/>
    </location>
</feature>
<name>A0A109LIU0_PSEFL</name>
<evidence type="ECO:0000313" key="3">
    <source>
        <dbReference type="Proteomes" id="UP000061348"/>
    </source>
</evidence>
<gene>
    <name evidence="2" type="ORF">PFLmoz3_01248</name>
</gene>
<proteinExistence type="predicted"/>
<dbReference type="EMBL" id="LCYA01000052">
    <property type="protein sequence ID" value="KWV88353.1"/>
    <property type="molecule type" value="Genomic_DNA"/>
</dbReference>
<organism evidence="2 3">
    <name type="scientific">Pseudomonas fluorescens</name>
    <dbReference type="NCBI Taxonomy" id="294"/>
    <lineage>
        <taxon>Bacteria</taxon>
        <taxon>Pseudomonadati</taxon>
        <taxon>Pseudomonadota</taxon>
        <taxon>Gammaproteobacteria</taxon>
        <taxon>Pseudomonadales</taxon>
        <taxon>Pseudomonadaceae</taxon>
        <taxon>Pseudomonas</taxon>
    </lineage>
</organism>
<dbReference type="Proteomes" id="UP000061348">
    <property type="component" value="Unassembled WGS sequence"/>
</dbReference>
<feature type="compositionally biased region" description="Basic and acidic residues" evidence="1">
    <location>
        <begin position="67"/>
        <end position="87"/>
    </location>
</feature>
<sequence>MFYRRHCRHVRRTAQACFVGEHAALYTHDDRAAHQATEGLVEAERALDDGREHGRYVVELQHDHVQGHGDVDQGLDRHQQVGDRGDTLDPADENQAQQHRQREAGVGGVEAEGVVQRVGDSVCLQAVEGKAEGHQQQERHDHPQPALVQAVLDVIRRAATVGAFSVGALVQLAEGALDKARRHAHQRGDPHPEHGTRATQRHGNADTGDVTGTHAAGQAEHQRLERAELAGAALEAVFKHREHVEKVTQLHETRADREITAEPDYEHDQYFP</sequence>
<dbReference type="AlphaFoldDB" id="A0A109LIU0"/>